<sequence>MIVASWNIEKNGQGSAIEKQALVSSFIDNMLKPAIVDVLFICEVHGAREDAYVNFLDKVYNQTDWPSYCVQCLHGGHSNSYVVAIRRKPGLDFGFQGDFLGLNRGLFSVHAHAFAHYNGYLHFGHFKSGQTGLTKYQLKSAASMQDATWAITGDLNWEIGNHANLDIQGSHSHDVWQGQGTHKANSGLVNTLDWVLASNLVRIEPIPLDPRVYDMEAPDHRPLLFNITSADQLIF</sequence>
<dbReference type="GO" id="GO:0004519">
    <property type="term" value="F:endonuclease activity"/>
    <property type="evidence" value="ECO:0007669"/>
    <property type="project" value="UniProtKB-KW"/>
</dbReference>
<dbReference type="Proteomes" id="UP000641152">
    <property type="component" value="Unassembled WGS sequence"/>
</dbReference>
<dbReference type="RefSeq" id="WP_192394207.1">
    <property type="nucleotide sequence ID" value="NZ_CAJHIU010000002.1"/>
</dbReference>
<proteinExistence type="predicted"/>
<organism evidence="1 2">
    <name type="scientific">Methylomonas fluvii</name>
    <dbReference type="NCBI Taxonomy" id="1854564"/>
    <lineage>
        <taxon>Bacteria</taxon>
        <taxon>Pseudomonadati</taxon>
        <taxon>Pseudomonadota</taxon>
        <taxon>Gammaproteobacteria</taxon>
        <taxon>Methylococcales</taxon>
        <taxon>Methylococcaceae</taxon>
        <taxon>Methylomonas</taxon>
    </lineage>
</organism>
<keyword evidence="1" id="KW-0378">Hydrolase</keyword>
<evidence type="ECO:0000313" key="1">
    <source>
        <dbReference type="EMBL" id="MBD9361385.1"/>
    </source>
</evidence>
<gene>
    <name evidence="1" type="ORF">EBB_12785</name>
</gene>
<evidence type="ECO:0000313" key="2">
    <source>
        <dbReference type="Proteomes" id="UP000641152"/>
    </source>
</evidence>
<reference evidence="1 2" key="1">
    <citation type="submission" date="2020-09" db="EMBL/GenBank/DDBJ databases">
        <title>Methylomonas albis sp. nov. and Methylomonas fluvii sp. nov.: Two cold-adapted methanotrophs from the River Elbe and an amended description of Methylovulum psychrotolerans strain Eb1.</title>
        <authorList>
            <person name="Bussmann I.K."/>
            <person name="Klings K.-W."/>
            <person name="Warnstedt J."/>
            <person name="Hoppert M."/>
            <person name="Saborowski A."/>
            <person name="Horn F."/>
            <person name="Liebner S."/>
        </authorList>
    </citation>
    <scope>NUCLEOTIDE SEQUENCE [LARGE SCALE GENOMIC DNA]</scope>
    <source>
        <strain evidence="1 2">EbB</strain>
    </source>
</reference>
<keyword evidence="1" id="KW-0540">Nuclease</keyword>
<protein>
    <submittedName>
        <fullName evidence="1">Endonuclease/exonuclease/phosphatase family protein</fullName>
    </submittedName>
</protein>
<dbReference type="InterPro" id="IPR036691">
    <property type="entry name" value="Endo/exonu/phosph_ase_sf"/>
</dbReference>
<dbReference type="SUPFAM" id="SSF56219">
    <property type="entry name" value="DNase I-like"/>
    <property type="match status" value="1"/>
</dbReference>
<dbReference type="Gene3D" id="3.60.10.10">
    <property type="entry name" value="Endonuclease/exonuclease/phosphatase"/>
    <property type="match status" value="1"/>
</dbReference>
<keyword evidence="1" id="KW-0255">Endonuclease</keyword>
<accession>A0ABR9DE61</accession>
<dbReference type="EMBL" id="JACXST010000002">
    <property type="protein sequence ID" value="MBD9361385.1"/>
    <property type="molecule type" value="Genomic_DNA"/>
</dbReference>
<name>A0ABR9DE61_9GAMM</name>
<keyword evidence="2" id="KW-1185">Reference proteome</keyword>
<comment type="caution">
    <text evidence="1">The sequence shown here is derived from an EMBL/GenBank/DDBJ whole genome shotgun (WGS) entry which is preliminary data.</text>
</comment>